<dbReference type="PANTHER" id="PTHR13322:SF2">
    <property type="entry name" value="INTEGRATOR COMPLEX SUBUNIT 7"/>
    <property type="match status" value="1"/>
</dbReference>
<keyword evidence="3" id="KW-1185">Reference proteome</keyword>
<proteinExistence type="predicted"/>
<dbReference type="EMBL" id="KZ308520">
    <property type="protein sequence ID" value="KAG8230967.1"/>
    <property type="molecule type" value="Genomic_DNA"/>
</dbReference>
<comment type="caution">
    <text evidence="2">The sequence shown here is derived from an EMBL/GenBank/DDBJ whole genome shotgun (WGS) entry which is preliminary data.</text>
</comment>
<dbReference type="InterPro" id="IPR056517">
    <property type="entry name" value="INTS7_HB"/>
</dbReference>
<dbReference type="AlphaFoldDB" id="A0A8K0KAV6"/>
<dbReference type="GO" id="GO:0034472">
    <property type="term" value="P:snRNA 3'-end processing"/>
    <property type="evidence" value="ECO:0007669"/>
    <property type="project" value="TreeGrafter"/>
</dbReference>
<accession>A0A8K0KAV6</accession>
<evidence type="ECO:0000259" key="1">
    <source>
        <dbReference type="Pfam" id="PF24437"/>
    </source>
</evidence>
<organism evidence="2 3">
    <name type="scientific">Ladona fulva</name>
    <name type="common">Scarce chaser dragonfly</name>
    <name type="synonym">Libellula fulva</name>
    <dbReference type="NCBI Taxonomy" id="123851"/>
    <lineage>
        <taxon>Eukaryota</taxon>
        <taxon>Metazoa</taxon>
        <taxon>Ecdysozoa</taxon>
        <taxon>Arthropoda</taxon>
        <taxon>Hexapoda</taxon>
        <taxon>Insecta</taxon>
        <taxon>Pterygota</taxon>
        <taxon>Palaeoptera</taxon>
        <taxon>Odonata</taxon>
        <taxon>Epiprocta</taxon>
        <taxon>Anisoptera</taxon>
        <taxon>Libelluloidea</taxon>
        <taxon>Libellulidae</taxon>
        <taxon>Ladona</taxon>
    </lineage>
</organism>
<dbReference type="Proteomes" id="UP000792457">
    <property type="component" value="Unassembled WGS sequence"/>
</dbReference>
<feature type="non-terminal residue" evidence="2">
    <location>
        <position position="238"/>
    </location>
</feature>
<protein>
    <recommendedName>
        <fullName evidence="1">Integrator complex subunit 7 helical bundle domain-containing protein</fullName>
    </recommendedName>
</protein>
<dbReference type="Pfam" id="PF24437">
    <property type="entry name" value="INTS7_HB"/>
    <property type="match status" value="1"/>
</dbReference>
<dbReference type="OrthoDB" id="6749674at2759"/>
<dbReference type="PANTHER" id="PTHR13322">
    <property type="entry name" value="C1ORF73 PROTEIN"/>
    <property type="match status" value="1"/>
</dbReference>
<reference evidence="2" key="1">
    <citation type="submission" date="2013-04" db="EMBL/GenBank/DDBJ databases">
        <authorList>
            <person name="Qu J."/>
            <person name="Murali S.C."/>
            <person name="Bandaranaike D."/>
            <person name="Bellair M."/>
            <person name="Blankenburg K."/>
            <person name="Chao H."/>
            <person name="Dinh H."/>
            <person name="Doddapaneni H."/>
            <person name="Downs B."/>
            <person name="Dugan-Rocha S."/>
            <person name="Elkadiri S."/>
            <person name="Gnanaolivu R.D."/>
            <person name="Hernandez B."/>
            <person name="Javaid M."/>
            <person name="Jayaseelan J.C."/>
            <person name="Lee S."/>
            <person name="Li M."/>
            <person name="Ming W."/>
            <person name="Munidasa M."/>
            <person name="Muniz J."/>
            <person name="Nguyen L."/>
            <person name="Ongeri F."/>
            <person name="Osuji N."/>
            <person name="Pu L.-L."/>
            <person name="Puazo M."/>
            <person name="Qu C."/>
            <person name="Quiroz J."/>
            <person name="Raj R."/>
            <person name="Weissenberger G."/>
            <person name="Xin Y."/>
            <person name="Zou X."/>
            <person name="Han Y."/>
            <person name="Richards S."/>
            <person name="Worley K."/>
            <person name="Muzny D."/>
            <person name="Gibbs R."/>
        </authorList>
    </citation>
    <scope>NUCLEOTIDE SEQUENCE</scope>
    <source>
        <strain evidence="2">Sampled in the wild</strain>
    </source>
</reference>
<evidence type="ECO:0000313" key="2">
    <source>
        <dbReference type="EMBL" id="KAG8230967.1"/>
    </source>
</evidence>
<sequence length="238" mass="26133">MGSLALSRLVEQVSSEHLHFWLVALQEMTTGEAILSSSYPVPSEDANPPTLLTRLSYANAHYAKAVAALKAASTPAHGLQFQLEWARARGEFLQAASQLILSAASLCFAPPPAIAATLAHTSRDELLRCGHATFQLRKCAKEFRACGDLYWKLYQSAFDADPSSLANIQILQQMCLLMATSIEKVSLNNSKSETVLDLSWQHCNLETQHLLNTIQEASAVGRQIFQGDRETKPITHLV</sequence>
<feature type="domain" description="Integrator complex subunit 7 helical bundle" evidence="1">
    <location>
        <begin position="7"/>
        <end position="185"/>
    </location>
</feature>
<name>A0A8K0KAV6_LADFU</name>
<evidence type="ECO:0000313" key="3">
    <source>
        <dbReference type="Proteomes" id="UP000792457"/>
    </source>
</evidence>
<reference evidence="2" key="2">
    <citation type="submission" date="2017-10" db="EMBL/GenBank/DDBJ databases">
        <title>Ladona fulva Genome sequencing and assembly.</title>
        <authorList>
            <person name="Murali S."/>
            <person name="Richards S."/>
            <person name="Bandaranaike D."/>
            <person name="Bellair M."/>
            <person name="Blankenburg K."/>
            <person name="Chao H."/>
            <person name="Dinh H."/>
            <person name="Doddapaneni H."/>
            <person name="Dugan-Rocha S."/>
            <person name="Elkadiri S."/>
            <person name="Gnanaolivu R."/>
            <person name="Hernandez B."/>
            <person name="Skinner E."/>
            <person name="Javaid M."/>
            <person name="Lee S."/>
            <person name="Li M."/>
            <person name="Ming W."/>
            <person name="Munidasa M."/>
            <person name="Muniz J."/>
            <person name="Nguyen L."/>
            <person name="Hughes D."/>
            <person name="Osuji N."/>
            <person name="Pu L.-L."/>
            <person name="Puazo M."/>
            <person name="Qu C."/>
            <person name="Quiroz J."/>
            <person name="Raj R."/>
            <person name="Weissenberger G."/>
            <person name="Xin Y."/>
            <person name="Zou X."/>
            <person name="Han Y."/>
            <person name="Worley K."/>
            <person name="Muzny D."/>
            <person name="Gibbs R."/>
        </authorList>
    </citation>
    <scope>NUCLEOTIDE SEQUENCE</scope>
    <source>
        <strain evidence="2">Sampled in the wild</strain>
    </source>
</reference>
<dbReference type="InterPro" id="IPR033060">
    <property type="entry name" value="INTS7"/>
</dbReference>
<dbReference type="GO" id="GO:0032039">
    <property type="term" value="C:integrator complex"/>
    <property type="evidence" value="ECO:0007669"/>
    <property type="project" value="InterPro"/>
</dbReference>
<gene>
    <name evidence="2" type="ORF">J437_LFUL003925</name>
</gene>